<feature type="region of interest" description="Disordered" evidence="1">
    <location>
        <begin position="1"/>
        <end position="68"/>
    </location>
</feature>
<name>A0A4Y4D6H5_KOCVA</name>
<dbReference type="Proteomes" id="UP000315730">
    <property type="component" value="Unassembled WGS sequence"/>
</dbReference>
<evidence type="ECO:0000313" key="2">
    <source>
        <dbReference type="EMBL" id="GEC98380.1"/>
    </source>
</evidence>
<gene>
    <name evidence="2" type="ORF">KVA01_05350</name>
</gene>
<keyword evidence="3" id="KW-1185">Reference proteome</keyword>
<comment type="caution">
    <text evidence="2">The sequence shown here is derived from an EMBL/GenBank/DDBJ whole genome shotgun (WGS) entry which is preliminary data.</text>
</comment>
<proteinExistence type="predicted"/>
<protein>
    <submittedName>
        <fullName evidence="2">Uncharacterized protein</fullName>
    </submittedName>
</protein>
<accession>A0A4Y4D6H5</accession>
<sequence>MCLREGGKPARTQSSNSAHANPRFRGGLDDEAAAPTPVVPASNQENQRPDIMNTAAQIPPRTVETTDTAREQWVDVTVRADTIRHVVSITEPNGQAHEYFADDVREVALATQHTRGSAQWCAKYRRLLVPGASRVTGGAPFYKLEPMPA</sequence>
<reference evidence="2 3" key="1">
    <citation type="submission" date="2019-06" db="EMBL/GenBank/DDBJ databases">
        <title>Whole genome shotgun sequence of Kocuria varians NBRC 15358.</title>
        <authorList>
            <person name="Hosoyama A."/>
            <person name="Uohara A."/>
            <person name="Ohji S."/>
            <person name="Ichikawa N."/>
        </authorList>
    </citation>
    <scope>NUCLEOTIDE SEQUENCE [LARGE SCALE GENOMIC DNA]</scope>
    <source>
        <strain evidence="2 3">NBRC 15358</strain>
    </source>
</reference>
<evidence type="ECO:0000256" key="1">
    <source>
        <dbReference type="SAM" id="MobiDB-lite"/>
    </source>
</evidence>
<dbReference type="AlphaFoldDB" id="A0A4Y4D6H5"/>
<organism evidence="2 3">
    <name type="scientific">Kocuria varians</name>
    <name type="common">Micrococcus varians</name>
    <dbReference type="NCBI Taxonomy" id="1272"/>
    <lineage>
        <taxon>Bacteria</taxon>
        <taxon>Bacillati</taxon>
        <taxon>Actinomycetota</taxon>
        <taxon>Actinomycetes</taxon>
        <taxon>Micrococcales</taxon>
        <taxon>Micrococcaceae</taxon>
        <taxon>Kocuria</taxon>
    </lineage>
</organism>
<evidence type="ECO:0000313" key="3">
    <source>
        <dbReference type="Proteomes" id="UP000315730"/>
    </source>
</evidence>
<dbReference type="EMBL" id="BJNW01000003">
    <property type="protein sequence ID" value="GEC98380.1"/>
    <property type="molecule type" value="Genomic_DNA"/>
</dbReference>